<evidence type="ECO:0000313" key="4">
    <source>
        <dbReference type="RefSeq" id="XP_022098873.1"/>
    </source>
</evidence>
<keyword evidence="3" id="KW-1185">Reference proteome</keyword>
<dbReference type="PANTHER" id="PTHR35539:SF1">
    <property type="entry name" value="CDNA SEQUENCE BC048562"/>
    <property type="match status" value="1"/>
</dbReference>
<dbReference type="PANTHER" id="PTHR35539">
    <property type="entry name" value="CDNA SEQUENCE BC048562"/>
    <property type="match status" value="1"/>
</dbReference>
<feature type="region of interest" description="Disordered" evidence="1">
    <location>
        <begin position="277"/>
        <end position="358"/>
    </location>
</feature>
<evidence type="ECO:0000256" key="1">
    <source>
        <dbReference type="SAM" id="MobiDB-lite"/>
    </source>
</evidence>
<dbReference type="Proteomes" id="UP000694845">
    <property type="component" value="Unplaced"/>
</dbReference>
<evidence type="ECO:0000259" key="2">
    <source>
        <dbReference type="Pfam" id="PF15115"/>
    </source>
</evidence>
<sequence>MAKTTHITQGSWFPTGYYGHFRSKSRNDFVNEYRQQAKPSPPEKFCRKLQTRPTAHQFSHHDNRFSFLNTVTSFQDGLGKKKVHHQRTGKFQPDFIAWIPHAKEIKEGGPVVSVYRETFRNSEANRVPQILVPAVTKPKKCLSASAPAFLQTPYSDPPEMLQERSVTTYQFTHRHQQPNPRVYTNMNTGEVDESPVPLQKSNTYINPRIESIYDRPKLQVSMSPLRRARTGSAPLFRASVADCLNWHRPQTETMELNLERPRPKTATGVFPEVKGAETNSASQGQLSQPLQPRPPQTTAKGTVCQSTAWGTESRPELNQSSTVSMNASMDTRPLGNASTVNASSSFTQSAPVEAPMAE</sequence>
<protein>
    <submittedName>
        <fullName evidence="4">Uncharacterized protein LOC110983705</fullName>
    </submittedName>
</protein>
<feature type="compositionally biased region" description="Polar residues" evidence="1">
    <location>
        <begin position="336"/>
        <end position="350"/>
    </location>
</feature>
<accession>A0A8B7YZU7</accession>
<dbReference type="RefSeq" id="XP_022098873.1">
    <property type="nucleotide sequence ID" value="XM_022243181.1"/>
</dbReference>
<dbReference type="GeneID" id="110983705"/>
<dbReference type="OMA" id="FVNEYRQ"/>
<name>A0A8B7YZU7_ACAPL</name>
<organism evidence="3 4">
    <name type="scientific">Acanthaster planci</name>
    <name type="common">Crown-of-thorns starfish</name>
    <dbReference type="NCBI Taxonomy" id="133434"/>
    <lineage>
        <taxon>Eukaryota</taxon>
        <taxon>Metazoa</taxon>
        <taxon>Echinodermata</taxon>
        <taxon>Eleutherozoa</taxon>
        <taxon>Asterozoa</taxon>
        <taxon>Asteroidea</taxon>
        <taxon>Valvatacea</taxon>
        <taxon>Valvatida</taxon>
        <taxon>Acanthasteridae</taxon>
        <taxon>Acanthaster</taxon>
    </lineage>
</organism>
<dbReference type="AlphaFoldDB" id="A0A8B7YZU7"/>
<feature type="domain" description="Domain of unknown function with conserved HDNR motif" evidence="2">
    <location>
        <begin position="9"/>
        <end position="127"/>
    </location>
</feature>
<feature type="compositionally biased region" description="Polar residues" evidence="1">
    <location>
        <begin position="297"/>
        <end position="329"/>
    </location>
</feature>
<dbReference type="InterPro" id="IPR029369">
    <property type="entry name" value="HDNR"/>
</dbReference>
<dbReference type="Pfam" id="PF15115">
    <property type="entry name" value="HDNR"/>
    <property type="match status" value="1"/>
</dbReference>
<dbReference type="OrthoDB" id="10045229at2759"/>
<proteinExistence type="predicted"/>
<reference evidence="4" key="1">
    <citation type="submission" date="2025-08" db="UniProtKB">
        <authorList>
            <consortium name="RefSeq"/>
        </authorList>
    </citation>
    <scope>IDENTIFICATION</scope>
</reference>
<dbReference type="KEGG" id="aplc:110983705"/>
<gene>
    <name evidence="4" type="primary">LOC110983705</name>
</gene>
<evidence type="ECO:0000313" key="3">
    <source>
        <dbReference type="Proteomes" id="UP000694845"/>
    </source>
</evidence>